<dbReference type="PANTHER" id="PTHR43133">
    <property type="entry name" value="RNA POLYMERASE ECF-TYPE SIGMA FACTO"/>
    <property type="match status" value="1"/>
</dbReference>
<dbReference type="InterPro" id="IPR013249">
    <property type="entry name" value="RNA_pol_sigma70_r4_t2"/>
</dbReference>
<dbReference type="GO" id="GO:0003677">
    <property type="term" value="F:DNA binding"/>
    <property type="evidence" value="ECO:0007669"/>
    <property type="project" value="InterPro"/>
</dbReference>
<dbReference type="Gene3D" id="1.10.1740.10">
    <property type="match status" value="1"/>
</dbReference>
<dbReference type="SUPFAM" id="SSF88946">
    <property type="entry name" value="Sigma2 domain of RNA polymerase sigma factors"/>
    <property type="match status" value="1"/>
</dbReference>
<accession>A0A2T5YED1</accession>
<dbReference type="Pfam" id="PF04542">
    <property type="entry name" value="Sigma70_r2"/>
    <property type="match status" value="1"/>
</dbReference>
<evidence type="ECO:0000256" key="1">
    <source>
        <dbReference type="ARBA" id="ARBA00010641"/>
    </source>
</evidence>
<dbReference type="InterPro" id="IPR013324">
    <property type="entry name" value="RNA_pol_sigma_r3/r4-like"/>
</dbReference>
<dbReference type="InterPro" id="IPR014327">
    <property type="entry name" value="RNA_pol_sigma70_bacteroid"/>
</dbReference>
<evidence type="ECO:0000259" key="5">
    <source>
        <dbReference type="Pfam" id="PF04542"/>
    </source>
</evidence>
<keyword evidence="3" id="KW-0731">Sigma factor</keyword>
<dbReference type="Proteomes" id="UP000244225">
    <property type="component" value="Unassembled WGS sequence"/>
</dbReference>
<comment type="caution">
    <text evidence="7">The sequence shown here is derived from an EMBL/GenBank/DDBJ whole genome shotgun (WGS) entry which is preliminary data.</text>
</comment>
<dbReference type="Pfam" id="PF08281">
    <property type="entry name" value="Sigma70_r4_2"/>
    <property type="match status" value="1"/>
</dbReference>
<dbReference type="SUPFAM" id="SSF88659">
    <property type="entry name" value="Sigma3 and sigma4 domains of RNA polymerase sigma factors"/>
    <property type="match status" value="1"/>
</dbReference>
<sequence>MHSDGIQLWPDEKLLELIRADDCAAFDVLYAKYWSKLYMAAFNILRDRQAAEDIVQEVLVSLWLRRDSLEIGSLSTYLYASVRYQVFKVIRLGKIRESLFLEVKELSVGNQGENALIQQDISNLLDEGVSSLPEKCRQVFLLSRMEHLTTKEIAQRLGLAPKTVENQLTIAFRRLRAVLGDFILRTVIVLVGWWL</sequence>
<dbReference type="GO" id="GO:0016987">
    <property type="term" value="F:sigma factor activity"/>
    <property type="evidence" value="ECO:0007669"/>
    <property type="project" value="UniProtKB-KW"/>
</dbReference>
<dbReference type="NCBIfam" id="TIGR02985">
    <property type="entry name" value="Sig70_bacteroi1"/>
    <property type="match status" value="1"/>
</dbReference>
<reference evidence="7 8" key="1">
    <citation type="submission" date="2018-04" db="EMBL/GenBank/DDBJ databases">
        <title>Genomic Encyclopedia of Archaeal and Bacterial Type Strains, Phase II (KMG-II): from individual species to whole genera.</title>
        <authorList>
            <person name="Goeker M."/>
        </authorList>
    </citation>
    <scope>NUCLEOTIDE SEQUENCE [LARGE SCALE GENOMIC DNA]</scope>
    <source>
        <strain evidence="7 8">DSM 100162</strain>
    </source>
</reference>
<comment type="similarity">
    <text evidence="1">Belongs to the sigma-70 factor family. ECF subfamily.</text>
</comment>
<protein>
    <submittedName>
        <fullName evidence="7">RNA polymerase sigma-70 factor (ECF subfamily)</fullName>
    </submittedName>
</protein>
<dbReference type="InterPro" id="IPR036388">
    <property type="entry name" value="WH-like_DNA-bd_sf"/>
</dbReference>
<dbReference type="PANTHER" id="PTHR43133:SF46">
    <property type="entry name" value="RNA POLYMERASE SIGMA-70 FACTOR ECF SUBFAMILY"/>
    <property type="match status" value="1"/>
</dbReference>
<keyword evidence="2" id="KW-0805">Transcription regulation</keyword>
<dbReference type="AlphaFoldDB" id="A0A2T5YED1"/>
<evidence type="ECO:0000256" key="2">
    <source>
        <dbReference type="ARBA" id="ARBA00023015"/>
    </source>
</evidence>
<evidence type="ECO:0000313" key="8">
    <source>
        <dbReference type="Proteomes" id="UP000244225"/>
    </source>
</evidence>
<dbReference type="InterPro" id="IPR007627">
    <property type="entry name" value="RNA_pol_sigma70_r2"/>
</dbReference>
<proteinExistence type="inferred from homology"/>
<evidence type="ECO:0000259" key="6">
    <source>
        <dbReference type="Pfam" id="PF08281"/>
    </source>
</evidence>
<name>A0A2T5YED1_9BACT</name>
<feature type="domain" description="RNA polymerase sigma factor 70 region 4 type 2" evidence="6">
    <location>
        <begin position="124"/>
        <end position="175"/>
    </location>
</feature>
<evidence type="ECO:0000256" key="4">
    <source>
        <dbReference type="ARBA" id="ARBA00023163"/>
    </source>
</evidence>
<keyword evidence="8" id="KW-1185">Reference proteome</keyword>
<dbReference type="EMBL" id="QBKI01000009">
    <property type="protein sequence ID" value="PTX15066.1"/>
    <property type="molecule type" value="Genomic_DNA"/>
</dbReference>
<organism evidence="7 8">
    <name type="scientific">Pontibacter mucosus</name>
    <dbReference type="NCBI Taxonomy" id="1649266"/>
    <lineage>
        <taxon>Bacteria</taxon>
        <taxon>Pseudomonadati</taxon>
        <taxon>Bacteroidota</taxon>
        <taxon>Cytophagia</taxon>
        <taxon>Cytophagales</taxon>
        <taxon>Hymenobacteraceae</taxon>
        <taxon>Pontibacter</taxon>
    </lineage>
</organism>
<evidence type="ECO:0000256" key="3">
    <source>
        <dbReference type="ARBA" id="ARBA00023082"/>
    </source>
</evidence>
<feature type="domain" description="RNA polymerase sigma-70 region 2" evidence="5">
    <location>
        <begin position="29"/>
        <end position="86"/>
    </location>
</feature>
<evidence type="ECO:0000313" key="7">
    <source>
        <dbReference type="EMBL" id="PTX15066.1"/>
    </source>
</evidence>
<gene>
    <name evidence="7" type="ORF">C8N40_109164</name>
</gene>
<dbReference type="Gene3D" id="1.10.10.10">
    <property type="entry name" value="Winged helix-like DNA-binding domain superfamily/Winged helix DNA-binding domain"/>
    <property type="match status" value="1"/>
</dbReference>
<keyword evidence="4" id="KW-0804">Transcription</keyword>
<dbReference type="RefSeq" id="WP_211318134.1">
    <property type="nucleotide sequence ID" value="NZ_QBKI01000009.1"/>
</dbReference>
<dbReference type="InterPro" id="IPR039425">
    <property type="entry name" value="RNA_pol_sigma-70-like"/>
</dbReference>
<dbReference type="InterPro" id="IPR014284">
    <property type="entry name" value="RNA_pol_sigma-70_dom"/>
</dbReference>
<dbReference type="GO" id="GO:0006352">
    <property type="term" value="P:DNA-templated transcription initiation"/>
    <property type="evidence" value="ECO:0007669"/>
    <property type="project" value="InterPro"/>
</dbReference>
<dbReference type="InterPro" id="IPR013325">
    <property type="entry name" value="RNA_pol_sigma_r2"/>
</dbReference>
<dbReference type="NCBIfam" id="TIGR02937">
    <property type="entry name" value="sigma70-ECF"/>
    <property type="match status" value="1"/>
</dbReference>